<feature type="binding site" evidence="8">
    <location>
        <position position="79"/>
    </location>
    <ligand>
        <name>NADP(+)</name>
        <dbReference type="ChEBI" id="CHEBI:58349"/>
    </ligand>
</feature>
<dbReference type="GO" id="GO:0008652">
    <property type="term" value="P:amino acid biosynthetic process"/>
    <property type="evidence" value="ECO:0007669"/>
    <property type="project" value="UniProtKB-KW"/>
</dbReference>
<feature type="active site" description="Proton acceptor" evidence="8">
    <location>
        <position position="66"/>
    </location>
</feature>
<comment type="pathway">
    <text evidence="1 8">Metabolic intermediate biosynthesis; chorismate biosynthesis; chorismate from D-erythrose 4-phosphate and phosphoenolpyruvate: step 4/7.</text>
</comment>
<dbReference type="InterPro" id="IPR011342">
    <property type="entry name" value="Shikimate_DH"/>
</dbReference>
<feature type="binding site" evidence="8">
    <location>
        <position position="216"/>
    </location>
    <ligand>
        <name>NADP(+)</name>
        <dbReference type="ChEBI" id="CHEBI:58349"/>
    </ligand>
</feature>
<feature type="binding site" evidence="8">
    <location>
        <position position="218"/>
    </location>
    <ligand>
        <name>shikimate</name>
        <dbReference type="ChEBI" id="CHEBI:36208"/>
    </ligand>
</feature>
<evidence type="ECO:0000313" key="13">
    <source>
        <dbReference type="Proteomes" id="UP000244173"/>
    </source>
</evidence>
<dbReference type="Pfam" id="PF18317">
    <property type="entry name" value="SDH_C"/>
    <property type="match status" value="1"/>
</dbReference>
<dbReference type="HAMAP" id="MF_00222">
    <property type="entry name" value="Shikimate_DH_AroE"/>
    <property type="match status" value="1"/>
</dbReference>
<keyword evidence="5 8" id="KW-0560">Oxidoreductase</keyword>
<comment type="subunit">
    <text evidence="8">Homodimer.</text>
</comment>
<keyword evidence="13" id="KW-1185">Reference proteome</keyword>
<feature type="binding site" evidence="8">
    <location>
        <position position="103"/>
    </location>
    <ligand>
        <name>shikimate</name>
        <dbReference type="ChEBI" id="CHEBI:36208"/>
    </ligand>
</feature>
<dbReference type="SUPFAM" id="SSF51735">
    <property type="entry name" value="NAD(P)-binding Rossmann-fold domains"/>
    <property type="match status" value="1"/>
</dbReference>
<feature type="domain" description="Shikimate dehydrogenase substrate binding N-terminal" evidence="10">
    <location>
        <begin position="7"/>
        <end position="90"/>
    </location>
</feature>
<dbReference type="Gene3D" id="3.40.50.720">
    <property type="entry name" value="NAD(P)-binding Rossmann-like Domain"/>
    <property type="match status" value="1"/>
</dbReference>
<evidence type="ECO:0000256" key="5">
    <source>
        <dbReference type="ARBA" id="ARBA00023002"/>
    </source>
</evidence>
<dbReference type="RefSeq" id="WP_028497601.1">
    <property type="nucleotide sequence ID" value="NZ_CALFSO010000054.1"/>
</dbReference>
<evidence type="ECO:0000256" key="4">
    <source>
        <dbReference type="ARBA" id="ARBA00022857"/>
    </source>
</evidence>
<evidence type="ECO:0000256" key="2">
    <source>
        <dbReference type="ARBA" id="ARBA00012962"/>
    </source>
</evidence>
<dbReference type="InterPro" id="IPR006151">
    <property type="entry name" value="Shikm_DH/Glu-tRNA_Rdtase"/>
</dbReference>
<dbReference type="STRING" id="1122240.GCA_000620105_00063"/>
<evidence type="ECO:0000256" key="3">
    <source>
        <dbReference type="ARBA" id="ARBA00022605"/>
    </source>
</evidence>
<feature type="binding site" evidence="8">
    <location>
        <begin position="152"/>
        <end position="157"/>
    </location>
    <ligand>
        <name>NADP(+)</name>
        <dbReference type="ChEBI" id="CHEBI:58349"/>
    </ligand>
</feature>
<dbReference type="InterPro" id="IPR036291">
    <property type="entry name" value="NAD(P)-bd_dom_sf"/>
</dbReference>
<comment type="catalytic activity">
    <reaction evidence="7 8">
        <text>shikimate + NADP(+) = 3-dehydroshikimate + NADPH + H(+)</text>
        <dbReference type="Rhea" id="RHEA:17737"/>
        <dbReference type="ChEBI" id="CHEBI:15378"/>
        <dbReference type="ChEBI" id="CHEBI:16630"/>
        <dbReference type="ChEBI" id="CHEBI:36208"/>
        <dbReference type="ChEBI" id="CHEBI:57783"/>
        <dbReference type="ChEBI" id="CHEBI:58349"/>
        <dbReference type="EC" id="1.1.1.25"/>
    </reaction>
</comment>
<organism evidence="12 13">
    <name type="scientific">Microvirgula aerodenitrificans</name>
    <dbReference type="NCBI Taxonomy" id="57480"/>
    <lineage>
        <taxon>Bacteria</taxon>
        <taxon>Pseudomonadati</taxon>
        <taxon>Pseudomonadota</taxon>
        <taxon>Betaproteobacteria</taxon>
        <taxon>Neisseriales</taxon>
        <taxon>Aquaspirillaceae</taxon>
        <taxon>Microvirgula</taxon>
    </lineage>
</organism>
<evidence type="ECO:0000256" key="7">
    <source>
        <dbReference type="ARBA" id="ARBA00049442"/>
    </source>
</evidence>
<feature type="binding site" evidence="8">
    <location>
        <position position="62"/>
    </location>
    <ligand>
        <name>shikimate</name>
        <dbReference type="ChEBI" id="CHEBI:36208"/>
    </ligand>
</feature>
<dbReference type="UniPathway" id="UPA00053">
    <property type="reaction ID" value="UER00087"/>
</dbReference>
<dbReference type="InterPro" id="IPR046346">
    <property type="entry name" value="Aminoacid_DH-like_N_sf"/>
</dbReference>
<dbReference type="GO" id="GO:0005829">
    <property type="term" value="C:cytosol"/>
    <property type="evidence" value="ECO:0007669"/>
    <property type="project" value="TreeGrafter"/>
</dbReference>
<dbReference type="InterPro" id="IPR041121">
    <property type="entry name" value="SDH_C"/>
</dbReference>
<dbReference type="PANTHER" id="PTHR21089:SF1">
    <property type="entry name" value="BIFUNCTIONAL 3-DEHYDROQUINATE DEHYDRATASE_SHIKIMATE DEHYDROGENASE, CHLOROPLASTIC"/>
    <property type="match status" value="1"/>
</dbReference>
<proteinExistence type="inferred from homology"/>
<evidence type="ECO:0000256" key="8">
    <source>
        <dbReference type="HAMAP-Rule" id="MF_00222"/>
    </source>
</evidence>
<evidence type="ECO:0000259" key="9">
    <source>
        <dbReference type="Pfam" id="PF01488"/>
    </source>
</evidence>
<gene>
    <name evidence="8" type="primary">aroE</name>
    <name evidence="12" type="ORF">DAI18_10130</name>
</gene>
<keyword evidence="6 8" id="KW-0057">Aromatic amino acid biosynthesis</keyword>
<keyword evidence="3 8" id="KW-0028">Amino-acid biosynthesis</keyword>
<dbReference type="GO" id="GO:0019632">
    <property type="term" value="P:shikimate metabolic process"/>
    <property type="evidence" value="ECO:0007669"/>
    <property type="project" value="InterPro"/>
</dbReference>
<dbReference type="InterPro" id="IPR022893">
    <property type="entry name" value="Shikimate_DH_fam"/>
</dbReference>
<dbReference type="SUPFAM" id="SSF53223">
    <property type="entry name" value="Aminoacid dehydrogenase-like, N-terminal domain"/>
    <property type="match status" value="1"/>
</dbReference>
<feature type="binding site" evidence="8">
    <location>
        <position position="240"/>
    </location>
    <ligand>
        <name>NADP(+)</name>
        <dbReference type="ChEBI" id="CHEBI:58349"/>
    </ligand>
</feature>
<dbReference type="EMBL" id="CP028519">
    <property type="protein sequence ID" value="AVY96051.1"/>
    <property type="molecule type" value="Genomic_DNA"/>
</dbReference>
<feature type="domain" description="Quinate/shikimate 5-dehydrogenase/glutamyl-tRNA reductase" evidence="9">
    <location>
        <begin position="119"/>
        <end position="193"/>
    </location>
</feature>
<evidence type="ECO:0000313" key="12">
    <source>
        <dbReference type="EMBL" id="AVY96051.1"/>
    </source>
</evidence>
<dbReference type="PANTHER" id="PTHR21089">
    <property type="entry name" value="SHIKIMATE DEHYDROGENASE"/>
    <property type="match status" value="1"/>
</dbReference>
<comment type="similarity">
    <text evidence="8">Belongs to the shikimate dehydrogenase family.</text>
</comment>
<evidence type="ECO:0000256" key="1">
    <source>
        <dbReference type="ARBA" id="ARBA00004871"/>
    </source>
</evidence>
<evidence type="ECO:0000259" key="11">
    <source>
        <dbReference type="Pfam" id="PF18317"/>
    </source>
</evidence>
<dbReference type="Pfam" id="PF01488">
    <property type="entry name" value="Shikimate_DH"/>
    <property type="match status" value="1"/>
</dbReference>
<dbReference type="GO" id="GO:0009073">
    <property type="term" value="P:aromatic amino acid family biosynthetic process"/>
    <property type="evidence" value="ECO:0007669"/>
    <property type="project" value="UniProtKB-KW"/>
</dbReference>
<dbReference type="GO" id="GO:0004764">
    <property type="term" value="F:shikimate 3-dehydrogenase (NADP+) activity"/>
    <property type="evidence" value="ECO:0007669"/>
    <property type="project" value="UniProtKB-UniRule"/>
</dbReference>
<dbReference type="Gene3D" id="3.40.50.10860">
    <property type="entry name" value="Leucine Dehydrogenase, chain A, domain 1"/>
    <property type="match status" value="1"/>
</dbReference>
<feature type="binding site" evidence="8">
    <location>
        <begin position="15"/>
        <end position="17"/>
    </location>
    <ligand>
        <name>shikimate</name>
        <dbReference type="ChEBI" id="CHEBI:36208"/>
    </ligand>
</feature>
<sequence length="274" mass="29250">MTQRYAVIGNPIAHSQSPYIHLEFARLQGVPLAYERLLAPLDGFAASVRDFVAGGGHGLNVTLPFKLEAHELARQHLTERARAAGAVNTLTFRDGEVHGDNTDGIGLTRDITVNLDVAIAGKNVLVLGAGGAVRGVLLPLLEQKPASVTLVNRTLDKAQQVAADFAGWGRIEVCAYEQLAGRHFDIVINGTSAGLSGALPPLPDGVLTDSELVYDMVYGKGLTPFLARAQAERAGMLSDGLGMLVEQAAESYRIWHGVQPETRPVMNSLRDLLA</sequence>
<feature type="binding site" evidence="8">
    <location>
        <position position="247"/>
    </location>
    <ligand>
        <name>shikimate</name>
        <dbReference type="ChEBI" id="CHEBI:36208"/>
    </ligand>
</feature>
<dbReference type="EC" id="1.1.1.25" evidence="2 8"/>
<dbReference type="NCBIfam" id="TIGR00507">
    <property type="entry name" value="aroE"/>
    <property type="match status" value="1"/>
</dbReference>
<dbReference type="Proteomes" id="UP000244173">
    <property type="component" value="Chromosome"/>
</dbReference>
<dbReference type="Pfam" id="PF08501">
    <property type="entry name" value="Shikimate_dh_N"/>
    <property type="match status" value="1"/>
</dbReference>
<keyword evidence="4 8" id="KW-0521">NADP</keyword>
<feature type="domain" description="SDH C-terminal" evidence="11">
    <location>
        <begin position="240"/>
        <end position="270"/>
    </location>
</feature>
<feature type="binding site" evidence="8">
    <location>
        <begin position="128"/>
        <end position="132"/>
    </location>
    <ligand>
        <name>NADP(+)</name>
        <dbReference type="ChEBI" id="CHEBI:58349"/>
    </ligand>
</feature>
<reference evidence="12 13" key="1">
    <citation type="submission" date="2018-04" db="EMBL/GenBank/DDBJ databases">
        <title>Denitrifier Microvirgula.</title>
        <authorList>
            <person name="Anderson E."/>
            <person name="Jang J."/>
            <person name="Ishii S."/>
        </authorList>
    </citation>
    <scope>NUCLEOTIDE SEQUENCE [LARGE SCALE GENOMIC DNA]</scope>
    <source>
        <strain evidence="12 13">BE2.4</strain>
    </source>
</reference>
<dbReference type="NCBIfam" id="NF001310">
    <property type="entry name" value="PRK00258.1-2"/>
    <property type="match status" value="1"/>
</dbReference>
<name>A0A2S0PFA5_9NEIS</name>
<evidence type="ECO:0000259" key="10">
    <source>
        <dbReference type="Pfam" id="PF08501"/>
    </source>
</evidence>
<feature type="binding site" evidence="8">
    <location>
        <position position="88"/>
    </location>
    <ligand>
        <name>shikimate</name>
        <dbReference type="ChEBI" id="CHEBI:36208"/>
    </ligand>
</feature>
<dbReference type="GO" id="GO:0050661">
    <property type="term" value="F:NADP binding"/>
    <property type="evidence" value="ECO:0007669"/>
    <property type="project" value="InterPro"/>
</dbReference>
<dbReference type="AlphaFoldDB" id="A0A2S0PFA5"/>
<dbReference type="InterPro" id="IPR013708">
    <property type="entry name" value="Shikimate_DH-bd_N"/>
</dbReference>
<dbReference type="CDD" id="cd01065">
    <property type="entry name" value="NAD_bind_Shikimate_DH"/>
    <property type="match status" value="1"/>
</dbReference>
<evidence type="ECO:0000256" key="6">
    <source>
        <dbReference type="ARBA" id="ARBA00023141"/>
    </source>
</evidence>
<protein>
    <recommendedName>
        <fullName evidence="2 8">Shikimate dehydrogenase (NADP(+))</fullName>
        <shortName evidence="8">SDH</shortName>
        <ecNumber evidence="2 8">1.1.1.25</ecNumber>
    </recommendedName>
</protein>
<dbReference type="GO" id="GO:0009423">
    <property type="term" value="P:chorismate biosynthetic process"/>
    <property type="evidence" value="ECO:0007669"/>
    <property type="project" value="UniProtKB-UniRule"/>
</dbReference>
<comment type="function">
    <text evidence="8">Involved in the biosynthesis of the chorismate, which leads to the biosynthesis of aromatic amino acids. Catalyzes the reversible NADPH linked reduction of 3-dehydroshikimate (DHSA) to yield shikimate (SA).</text>
</comment>
<accession>A0A2S0PFA5</accession>
<dbReference type="FunFam" id="3.40.50.10860:FF:000006">
    <property type="entry name" value="Shikimate dehydrogenase (NADP(+))"/>
    <property type="match status" value="1"/>
</dbReference>
<dbReference type="KEGG" id="maer:DAI18_10130"/>
<dbReference type="OrthoDB" id="9776868at2"/>